<evidence type="ECO:0000313" key="3">
    <source>
        <dbReference type="Proteomes" id="UP001225598"/>
    </source>
</evidence>
<keyword evidence="3" id="KW-1185">Reference proteome</keyword>
<dbReference type="EMBL" id="CP126969">
    <property type="protein sequence ID" value="WIM67419.1"/>
    <property type="molecule type" value="Genomic_DNA"/>
</dbReference>
<reference evidence="2 3" key="1">
    <citation type="submission" date="2023-05" db="EMBL/GenBank/DDBJ databases">
        <title>Corynebacterium suedekumii sp. nov. and Corynebacterium breve sp. nov. isolated from raw cow's milk.</title>
        <authorList>
            <person name="Baer M.K."/>
            <person name="Mehl L."/>
            <person name="Hellmuth R."/>
            <person name="Marke G."/>
            <person name="Lipski A."/>
        </authorList>
    </citation>
    <scope>NUCLEOTIDE SEQUENCE [LARGE SCALE GENOMIC DNA]</scope>
    <source>
        <strain evidence="2 3">R4</strain>
    </source>
</reference>
<dbReference type="RefSeq" id="WP_284824502.1">
    <property type="nucleotide sequence ID" value="NZ_CP126969.1"/>
</dbReference>
<evidence type="ECO:0000313" key="2">
    <source>
        <dbReference type="EMBL" id="WIM67419.1"/>
    </source>
</evidence>
<organism evidence="2 3">
    <name type="scientific">Corynebacterium breve</name>
    <dbReference type="NCBI Taxonomy" id="3049799"/>
    <lineage>
        <taxon>Bacteria</taxon>
        <taxon>Bacillati</taxon>
        <taxon>Actinomycetota</taxon>
        <taxon>Actinomycetes</taxon>
        <taxon>Mycobacteriales</taxon>
        <taxon>Corynebacteriaceae</taxon>
        <taxon>Corynebacterium</taxon>
    </lineage>
</organism>
<name>A0ABY8VCM4_9CORY</name>
<evidence type="ECO:0000259" key="1">
    <source>
        <dbReference type="Pfam" id="PF05239"/>
    </source>
</evidence>
<dbReference type="SUPFAM" id="SSF50346">
    <property type="entry name" value="PRC-barrel domain"/>
    <property type="match status" value="1"/>
</dbReference>
<sequence length="144" mass="16066">MKRIKGLIDSTAYDSRGDILGTVKEIFINKGSHQPDFATINYGIFQNFFTIVPLRGHRLIDDNLHVAFTKEQMKDAPPYVNEGELTDEIRDGLIDYYGLNETPDVMVYQPLGPDAFDAPVINPSLDAEAPSEELPTNYITGSKS</sequence>
<protein>
    <submittedName>
        <fullName evidence="2">PRC-barrel domain-containing protein</fullName>
    </submittedName>
</protein>
<dbReference type="Gene3D" id="3.90.50.10">
    <property type="entry name" value="Photosynthetic Reaction Center, subunit H, domain 2"/>
    <property type="match status" value="1"/>
</dbReference>
<dbReference type="Proteomes" id="UP001225598">
    <property type="component" value="Chromosome"/>
</dbReference>
<dbReference type="InterPro" id="IPR027275">
    <property type="entry name" value="PRC-brl_dom"/>
</dbReference>
<feature type="domain" description="PRC-barrel" evidence="1">
    <location>
        <begin position="4"/>
        <end position="72"/>
    </location>
</feature>
<accession>A0ABY8VCM4</accession>
<proteinExistence type="predicted"/>
<dbReference type="InterPro" id="IPR014747">
    <property type="entry name" value="Bac_photo_RC_H_C"/>
</dbReference>
<gene>
    <name evidence="2" type="ORF">QP027_09970</name>
</gene>
<dbReference type="InterPro" id="IPR011033">
    <property type="entry name" value="PRC_barrel-like_sf"/>
</dbReference>
<dbReference type="Pfam" id="PF05239">
    <property type="entry name" value="PRC"/>
    <property type="match status" value="1"/>
</dbReference>